<feature type="compositionally biased region" description="Polar residues" evidence="1">
    <location>
        <begin position="153"/>
        <end position="169"/>
    </location>
</feature>
<feature type="region of interest" description="Disordered" evidence="1">
    <location>
        <begin position="613"/>
        <end position="662"/>
    </location>
</feature>
<feature type="compositionally biased region" description="Basic and acidic residues" evidence="1">
    <location>
        <begin position="848"/>
        <end position="857"/>
    </location>
</feature>
<dbReference type="OrthoDB" id="10304415at2759"/>
<dbReference type="EMBL" id="LN902848">
    <property type="protein sequence ID" value="CDS43628.1"/>
    <property type="molecule type" value="Genomic_DNA"/>
</dbReference>
<feature type="compositionally biased region" description="Polar residues" evidence="1">
    <location>
        <begin position="627"/>
        <end position="642"/>
    </location>
</feature>
<organism evidence="2 3">
    <name type="scientific">Echinococcus multilocularis</name>
    <name type="common">Fox tapeworm</name>
    <dbReference type="NCBI Taxonomy" id="6211"/>
    <lineage>
        <taxon>Eukaryota</taxon>
        <taxon>Metazoa</taxon>
        <taxon>Spiralia</taxon>
        <taxon>Lophotrochozoa</taxon>
        <taxon>Platyhelminthes</taxon>
        <taxon>Cestoda</taxon>
        <taxon>Eucestoda</taxon>
        <taxon>Cyclophyllidea</taxon>
        <taxon>Taeniidae</taxon>
        <taxon>Echinococcus</taxon>
    </lineage>
</organism>
<protein>
    <submittedName>
        <fullName evidence="2">Uncharacterized protein</fullName>
    </submittedName>
</protein>
<evidence type="ECO:0000313" key="3">
    <source>
        <dbReference type="Proteomes" id="UP000017246"/>
    </source>
</evidence>
<feature type="region of interest" description="Disordered" evidence="1">
    <location>
        <begin position="112"/>
        <end position="262"/>
    </location>
</feature>
<reference evidence="2" key="2">
    <citation type="submission" date="2015-11" db="EMBL/GenBank/DDBJ databases">
        <authorList>
            <person name="Zhang Y."/>
            <person name="Guo Z."/>
        </authorList>
    </citation>
    <scope>NUCLEOTIDE SEQUENCE</scope>
</reference>
<feature type="compositionally biased region" description="Polar residues" evidence="1">
    <location>
        <begin position="118"/>
        <end position="140"/>
    </location>
</feature>
<dbReference type="OMA" id="FHPQPMI"/>
<feature type="compositionally biased region" description="Polar residues" evidence="1">
    <location>
        <begin position="825"/>
        <end position="843"/>
    </location>
</feature>
<proteinExistence type="predicted"/>
<feature type="compositionally biased region" description="Polar residues" evidence="1">
    <location>
        <begin position="546"/>
        <end position="561"/>
    </location>
</feature>
<feature type="region of interest" description="Disordered" evidence="1">
    <location>
        <begin position="530"/>
        <end position="586"/>
    </location>
</feature>
<sequence length="1154" mass="123536">MVEVWKYPAAGCLNQVQQPNLKSCPPTPDAKSQTSRAAQFRKPPIPTVGGQRATPSQKCSPARGLANQYRTNIEGSSSSGGSQCPPAFHSNPHLPMISTGTNMQAALPPRGPQYPSGVHSQGCSPSRAPVSQTGARSELSSPLRGPHFPPGFCTSSTSSMDPPENNIQGSLPPREHKNQMRAHSEGSSPTRQKCLQGCGASPTLPMKPTTGFSYGSAPPRGPQYLAAGRSQGYSPFRGPANQSEPGFGAYSSEGPQYPPAFRTNQTLPIISALINAQGSSSPRSQYGVRSEGCSSCTDPVNQTGTHSELSSSFKGLQYVPGFQASSSLPINSITANRQGSLPPRDLLNQMRAQSEGRSSLREQCTPGFCAASTLSMKLTGASTQGYLPPRGFVNQSYPPFQSLQNVNAVDFSTCTALEGLPDTIGVKTPEFPSLRSPCPLIQAGQSASCNRPHQRYGLPIFFHDLIVQPSNVVEQALTEAFECPSSNELAAQNIATDQPCPPQSGAQDENVCLSDQPECGQQPCSSPSCSKDADVPTSAHSENERQPCQSSGGSQDENVSPTALPDHQQQPCPPSIAPQPANVCPSPQTNYQQQPCILSRGAQSANVSPFTRGNYQQQICPPPRGAQSANATLSTPPDYQQQPCPPSIAPQPANVCPSPQTDYQQQPCILSRGAQSANVSPFTRGNYQQQICPPPRGAQSANATLSTLPDYQQQQQQHQPCPSSGFSQDANVCPSAQTEHQQQPCPPPCDPKSANVPPSAQPDYQDQAEPFDLGALESVAPTCPFFNSDIHRDAMLYQARRSAKAFQNPGRPPASSRRRGEAPAQSFQPTRYGQKARNQSGQSCPPAEKARSRDNVMKEPIQPCKCGQETRDPSAQSRPPPTEMWQRGNVIKGPTQPTEFGQKARDSSAQSCPPPTEMWSRGNVIKGLYQTTGFNHNARDSSVQSCPPPETIWKPDEAPLSCNQSTEGCLNLKGISDQSYLPSRGFHNAVGVNNLGCQSSGGTWNQTGNIGQYGLPYQRPDDQTWPPIMETWIPSRDSNTCSQFVPPGGQPDAMDEVSQQLPHFTGPANPIGACAQYNVLPEANQNLEQKIGNPPQAVGLAAWNKQYLVFGPHLGSGHSFNCNTSSVETDTGVVGHRPRSLRRASRSLNCVSSI</sequence>
<keyword evidence="3" id="KW-1185">Reference proteome</keyword>
<evidence type="ECO:0000313" key="2">
    <source>
        <dbReference type="EMBL" id="CDS43628.1"/>
    </source>
</evidence>
<feature type="region of interest" description="Disordered" evidence="1">
    <location>
        <begin position="18"/>
        <end position="62"/>
    </location>
</feature>
<dbReference type="Proteomes" id="UP000017246">
    <property type="component" value="Unassembled WGS sequence"/>
</dbReference>
<reference evidence="2" key="1">
    <citation type="journal article" date="2013" name="Nature">
        <title>The genomes of four tapeworm species reveal adaptations to parasitism.</title>
        <authorList>
            <person name="Tsai I.J."/>
            <person name="Zarowiecki M."/>
            <person name="Holroyd N."/>
            <person name="Garciarrubio A."/>
            <person name="Sanchez-Flores A."/>
            <person name="Brooks K.L."/>
            <person name="Tracey A."/>
            <person name="Bobes R.J."/>
            <person name="Fragoso G."/>
            <person name="Sciutto E."/>
            <person name="Aslett M."/>
            <person name="Beasley H."/>
            <person name="Bennett H.M."/>
            <person name="Cai J."/>
            <person name="Camicia F."/>
            <person name="Clark R."/>
            <person name="Cucher M."/>
            <person name="De Silva N."/>
            <person name="Day T.A."/>
            <person name="Deplazes P."/>
            <person name="Estrada K."/>
            <person name="Fernandez C."/>
            <person name="Holland P.W."/>
            <person name="Hou J."/>
            <person name="Hu S."/>
            <person name="Huckvale T."/>
            <person name="Hung S.S."/>
            <person name="Kamenetzky L."/>
            <person name="Keane J.A."/>
            <person name="Kiss F."/>
            <person name="Koziol U."/>
            <person name="Lambert O."/>
            <person name="Liu K."/>
            <person name="Luo X."/>
            <person name="Luo Y."/>
            <person name="Macchiaroli N."/>
            <person name="Nichol S."/>
            <person name="Paps J."/>
            <person name="Parkinson J."/>
            <person name="Pouchkina-Stantcheva N."/>
            <person name="Riddiford N."/>
            <person name="Rosenzvit M."/>
            <person name="Salinas G."/>
            <person name="Wasmuth J.D."/>
            <person name="Zamanian M."/>
            <person name="Zheng Y."/>
            <person name="Cai X."/>
            <person name="Soberon X."/>
            <person name="Olson P.D."/>
            <person name="Laclette J.P."/>
            <person name="Brehm K."/>
            <person name="Berriman M."/>
            <person name="Garciarrubio A."/>
            <person name="Bobes R.J."/>
            <person name="Fragoso G."/>
            <person name="Sanchez-Flores A."/>
            <person name="Estrada K."/>
            <person name="Cevallos M.A."/>
            <person name="Morett E."/>
            <person name="Gonzalez V."/>
            <person name="Portillo T."/>
            <person name="Ochoa-Leyva A."/>
            <person name="Jose M.V."/>
            <person name="Sciutto E."/>
            <person name="Landa A."/>
            <person name="Jimenez L."/>
            <person name="Valdes V."/>
            <person name="Carrero J.C."/>
            <person name="Larralde C."/>
            <person name="Morales-Montor J."/>
            <person name="Limon-Lason J."/>
            <person name="Soberon X."/>
            <person name="Laclette J.P."/>
        </authorList>
    </citation>
    <scope>NUCLEOTIDE SEQUENCE [LARGE SCALE GENOMIC DNA]</scope>
</reference>
<feature type="region of interest" description="Disordered" evidence="1">
    <location>
        <begin position="802"/>
        <end position="918"/>
    </location>
</feature>
<name>A0A068YFR9_ECHMU</name>
<gene>
    <name evidence="2" type="ORF">EmuJ_001140600</name>
</gene>
<dbReference type="AlphaFoldDB" id="A0A068YFR9"/>
<feature type="compositionally biased region" description="Basic and acidic residues" evidence="1">
    <location>
        <begin position="173"/>
        <end position="184"/>
    </location>
</feature>
<evidence type="ECO:0000256" key="1">
    <source>
        <dbReference type="SAM" id="MobiDB-lite"/>
    </source>
</evidence>
<accession>A0A068YFR9</accession>
<feature type="region of interest" description="Disordered" evidence="1">
    <location>
        <begin position="708"/>
        <end position="766"/>
    </location>
</feature>
<feature type="compositionally biased region" description="Polar residues" evidence="1">
    <location>
        <begin position="720"/>
        <end position="740"/>
    </location>
</feature>